<comment type="caution">
    <text evidence="1">The sequence shown here is derived from an EMBL/GenBank/DDBJ whole genome shotgun (WGS) entry which is preliminary data.</text>
</comment>
<proteinExistence type="predicted"/>
<evidence type="ECO:0000313" key="2">
    <source>
        <dbReference type="Proteomes" id="UP000077628"/>
    </source>
</evidence>
<dbReference type="Proteomes" id="UP000077628">
    <property type="component" value="Unassembled WGS sequence"/>
</dbReference>
<dbReference type="EMBL" id="LUUK01000112">
    <property type="protein sequence ID" value="OAI21021.1"/>
    <property type="molecule type" value="Genomic_DNA"/>
</dbReference>
<protein>
    <submittedName>
        <fullName evidence="1">Uncharacterized protein</fullName>
    </submittedName>
</protein>
<keyword evidence="2" id="KW-1185">Reference proteome</keyword>
<organism evidence="1 2">
    <name type="scientific">Methylomonas koyamae</name>
    <dbReference type="NCBI Taxonomy" id="702114"/>
    <lineage>
        <taxon>Bacteria</taxon>
        <taxon>Pseudomonadati</taxon>
        <taxon>Pseudomonadota</taxon>
        <taxon>Gammaproteobacteria</taxon>
        <taxon>Methylococcales</taxon>
        <taxon>Methylococcaceae</taxon>
        <taxon>Methylomonas</taxon>
    </lineage>
</organism>
<accession>A0A177NSX6</accession>
<evidence type="ECO:0000313" key="1">
    <source>
        <dbReference type="EMBL" id="OAI21021.1"/>
    </source>
</evidence>
<gene>
    <name evidence="1" type="ORF">A1355_00115</name>
</gene>
<reference evidence="2" key="1">
    <citation type="submission" date="2016-03" db="EMBL/GenBank/DDBJ databases">
        <authorList>
            <person name="Heylen K."/>
            <person name="De Vos P."/>
            <person name="Vekeman B."/>
        </authorList>
    </citation>
    <scope>NUCLEOTIDE SEQUENCE [LARGE SCALE GENOMIC DNA]</scope>
    <source>
        <strain evidence="2">R-45383</strain>
    </source>
</reference>
<name>A0A177NSX6_9GAMM</name>
<dbReference type="AlphaFoldDB" id="A0A177NSX6"/>
<sequence length="366" mass="42208">MEHSMPPSLTKMERFLAERNAASLQRQKDLFDAEKEQLINASLVKAAEAELEPEQSTVKKSKGIGRKLVKAADDKLLEAEQLGLFTSLMVTDNNAIPTLLARLPIFIPIPARHQRSMLDKDMAFAFETPFGRGRRFGPPVTIEDEDVLFAMLQLSGRRLIGQPSKLPVPLNDSSWLHDDRGNLTVQIMIATVGQINKELGINDSGLNYKSTVESIKRLGHVSIELETKKRDLYLGETWTGQTIRLVDIQWQTYKEDGLIFAQFSPLMVKWLREQATYHNWKIRRSIKSANGRALYRFLCTQGNYYKRELDYIADAIHWHGNRSRLRPRIEAVLQQLKEQFNWCDYHIHGTGRSEPFILEFWRQKKS</sequence>